<dbReference type="RefSeq" id="XP_044389033.1">
    <property type="nucleotide sequence ID" value="XM_044533098.1"/>
</dbReference>
<dbReference type="SMR" id="A0A3B6LLE3"/>
<dbReference type="GO" id="GO:0005544">
    <property type="term" value="F:calcium-dependent phospholipid binding"/>
    <property type="evidence" value="ECO:0000318"/>
    <property type="project" value="GO_Central"/>
</dbReference>
<evidence type="ECO:0000256" key="2">
    <source>
        <dbReference type="ARBA" id="ARBA00022737"/>
    </source>
</evidence>
<dbReference type="GO" id="GO:0009408">
    <property type="term" value="P:response to heat"/>
    <property type="evidence" value="ECO:0000318"/>
    <property type="project" value="GO_Central"/>
</dbReference>
<dbReference type="PRINTS" id="PR01814">
    <property type="entry name" value="ANNEXINPLANT"/>
</dbReference>
<dbReference type="STRING" id="4565.A0A3B6LLE3"/>
<name>A0A3B6LLE3_WHEAT</name>
<sequence length="358" mass="40713">MALSPSLPYASLHWFTHRKPQHGAEVPSMAARSPAATGFENECREIHGACDEPRRLSRLLARRSTSERQQIKATYRAMFGEDLAGRLHKTLTANQDNESQHGLPLQLCNLLYLWMLDLAERDAIMARDAIESGAAADYRALVEVFTRRKQDQLFFTKQAYLARFKKNLEQDMVTDPSHPYQRLLIALATSHKSHHDEPSQHIAKCDARRLYDAKNGGGTGSVDEAAVLEMFSKRSIPQLRLALCSYKHIYGHDFTKALKKNLARDFEESLRVVVKCIYTPSKYYCKLLQRSMQRPEADKRLVTRAILGSGDVGINEIKLAFKSNFGKNLADFIHESLPQSDYREFLWLWQGGQCPVAS</sequence>
<reference evidence="7" key="1">
    <citation type="submission" date="2018-08" db="EMBL/GenBank/DDBJ databases">
        <authorList>
            <person name="Rossello M."/>
        </authorList>
    </citation>
    <scope>NUCLEOTIDE SEQUENCE [LARGE SCALE GENOMIC DNA]</scope>
    <source>
        <strain evidence="7">cv. Chinese Spring</strain>
    </source>
</reference>
<evidence type="ECO:0000256" key="4">
    <source>
        <dbReference type="ARBA" id="ARBA00023216"/>
    </source>
</evidence>
<keyword evidence="4" id="KW-0041">Annexin</keyword>
<evidence type="ECO:0000256" key="1">
    <source>
        <dbReference type="ARBA" id="ARBA00022723"/>
    </source>
</evidence>
<keyword evidence="5" id="KW-0111">Calcium/phospholipid-binding</keyword>
<dbReference type="PaxDb" id="4565-Traes_5BL_23101F4FA.2"/>
<accession>A0A3B6LLE3</accession>
<gene>
    <name evidence="7" type="primary">LOC123112168</name>
</gene>
<dbReference type="PROSITE" id="PS51897">
    <property type="entry name" value="ANNEXIN_2"/>
    <property type="match status" value="2"/>
</dbReference>
<dbReference type="GO" id="GO:0005509">
    <property type="term" value="F:calcium ion binding"/>
    <property type="evidence" value="ECO:0007669"/>
    <property type="project" value="InterPro"/>
</dbReference>
<evidence type="ECO:0008006" key="9">
    <source>
        <dbReference type="Google" id="ProtNLM"/>
    </source>
</evidence>
<proteinExistence type="predicted"/>
<dbReference type="SUPFAM" id="SSF47874">
    <property type="entry name" value="Annexin"/>
    <property type="match status" value="1"/>
</dbReference>
<dbReference type="InterPro" id="IPR018502">
    <property type="entry name" value="Annexin_repeat"/>
</dbReference>
<evidence type="ECO:0000256" key="6">
    <source>
        <dbReference type="PIRSR" id="PIRSR609118-1"/>
    </source>
</evidence>
<evidence type="ECO:0000313" key="7">
    <source>
        <dbReference type="EnsemblPlants" id="TraesCS5B02G234000.1"/>
    </source>
</evidence>
<dbReference type="SMART" id="SM00335">
    <property type="entry name" value="ANX"/>
    <property type="match status" value="2"/>
</dbReference>
<dbReference type="Gramene" id="TraesCLE_scaffold_072456_01G000600.1">
    <property type="protein sequence ID" value="TraesCLE_scaffold_072456_01G000600.1"/>
    <property type="gene ID" value="TraesCLE_scaffold_072456_01G000600"/>
</dbReference>
<dbReference type="OMA" id="KEIHDSW"/>
<dbReference type="GO" id="GO:0009651">
    <property type="term" value="P:response to salt stress"/>
    <property type="evidence" value="ECO:0000318"/>
    <property type="project" value="GO_Central"/>
</dbReference>
<dbReference type="PANTHER" id="PTHR10502:SF190">
    <property type="entry name" value="OS09G0453300 PROTEIN"/>
    <property type="match status" value="1"/>
</dbReference>
<organism evidence="7">
    <name type="scientific">Triticum aestivum</name>
    <name type="common">Wheat</name>
    <dbReference type="NCBI Taxonomy" id="4565"/>
    <lineage>
        <taxon>Eukaryota</taxon>
        <taxon>Viridiplantae</taxon>
        <taxon>Streptophyta</taxon>
        <taxon>Embryophyta</taxon>
        <taxon>Tracheophyta</taxon>
        <taxon>Spermatophyta</taxon>
        <taxon>Magnoliopsida</taxon>
        <taxon>Liliopsida</taxon>
        <taxon>Poales</taxon>
        <taxon>Poaceae</taxon>
        <taxon>BOP clade</taxon>
        <taxon>Pooideae</taxon>
        <taxon>Triticodae</taxon>
        <taxon>Triticeae</taxon>
        <taxon>Triticinae</taxon>
        <taxon>Triticum</taxon>
    </lineage>
</organism>
<dbReference type="KEGG" id="taes:123112168"/>
<keyword evidence="8" id="KW-1185">Reference proteome</keyword>
<dbReference type="Gramene" id="TraesWEE_scaffold_031850_01G000500.1">
    <property type="protein sequence ID" value="TraesWEE_scaffold_031850_01G000500.1"/>
    <property type="gene ID" value="TraesWEE_scaffold_031850_01G000500"/>
</dbReference>
<evidence type="ECO:0000256" key="3">
    <source>
        <dbReference type="ARBA" id="ARBA00022837"/>
    </source>
</evidence>
<dbReference type="Gramene" id="TraesCS5B03G0611800.1">
    <property type="protein sequence ID" value="TraesCS5B03G0611800.1.CDS"/>
    <property type="gene ID" value="TraesCS5B03G0611800"/>
</dbReference>
<dbReference type="Gramene" id="TraesRN5B0100617300.1">
    <property type="protein sequence ID" value="TraesRN5B0100617300.1"/>
    <property type="gene ID" value="TraesRN5B0100617300"/>
</dbReference>
<keyword evidence="1 6" id="KW-0479">Metal-binding</keyword>
<dbReference type="OrthoDB" id="37886at2759"/>
<evidence type="ECO:0000313" key="8">
    <source>
        <dbReference type="Proteomes" id="UP000019116"/>
    </source>
</evidence>
<reference evidence="7" key="2">
    <citation type="submission" date="2018-10" db="UniProtKB">
        <authorList>
            <consortium name="EnsemblPlants"/>
        </authorList>
    </citation>
    <scope>IDENTIFICATION</scope>
</reference>
<dbReference type="EnsemblPlants" id="TraesCS5B02G234000.1">
    <property type="protein sequence ID" value="TraesCS5B02G234000.1"/>
    <property type="gene ID" value="TraesCS5B02G234000"/>
</dbReference>
<feature type="binding site" evidence="6">
    <location>
        <position position="294"/>
    </location>
    <ligand>
        <name>Ca(2+)</name>
        <dbReference type="ChEBI" id="CHEBI:29108"/>
        <label>1</label>
    </ligand>
</feature>
<dbReference type="Proteomes" id="UP000019116">
    <property type="component" value="Chromosome 5B"/>
</dbReference>
<dbReference type="AlphaFoldDB" id="A0A3B6LLE3"/>
<dbReference type="Gramene" id="TraesCS5B02G234000.1">
    <property type="protein sequence ID" value="TraesCS5B02G234000.1"/>
    <property type="gene ID" value="TraesCS5B02G234000"/>
</dbReference>
<dbReference type="Gene3D" id="1.10.220.10">
    <property type="entry name" value="Annexin"/>
    <property type="match status" value="4"/>
</dbReference>
<dbReference type="GeneID" id="123112168"/>
<dbReference type="GO" id="GO:0005886">
    <property type="term" value="C:plasma membrane"/>
    <property type="evidence" value="ECO:0000318"/>
    <property type="project" value="GO_Central"/>
</dbReference>
<dbReference type="GO" id="GO:0009414">
    <property type="term" value="P:response to water deprivation"/>
    <property type="evidence" value="ECO:0000318"/>
    <property type="project" value="GO_Central"/>
</dbReference>
<keyword evidence="3 6" id="KW-0106">Calcium</keyword>
<dbReference type="Gramene" id="TraesROB_scaffold_055531_01G000100.1">
    <property type="protein sequence ID" value="TraesROB_scaffold_055531_01G000100.1"/>
    <property type="gene ID" value="TraesROB_scaffold_055531_01G000100"/>
</dbReference>
<dbReference type="GO" id="GO:0005737">
    <property type="term" value="C:cytoplasm"/>
    <property type="evidence" value="ECO:0000318"/>
    <property type="project" value="GO_Central"/>
</dbReference>
<dbReference type="GO" id="GO:0009409">
    <property type="term" value="P:response to cold"/>
    <property type="evidence" value="ECO:0000318"/>
    <property type="project" value="GO_Central"/>
</dbReference>
<dbReference type="InterPro" id="IPR037104">
    <property type="entry name" value="Annexin_sf"/>
</dbReference>
<dbReference type="Gramene" id="TraesSYM7B03G04117930.2">
    <property type="protein sequence ID" value="TraesSYM7B03G04117930.2"/>
    <property type="gene ID" value="TraesSYM7B03G04117930"/>
</dbReference>
<dbReference type="Gramene" id="TraesKAR5B01G0266960.2">
    <property type="protein sequence ID" value="cds.TraesKAR5B01G0266960.2"/>
    <property type="gene ID" value="TraesKAR5B01G0266960"/>
</dbReference>
<dbReference type="PANTHER" id="PTHR10502">
    <property type="entry name" value="ANNEXIN"/>
    <property type="match status" value="1"/>
</dbReference>
<keyword evidence="2" id="KW-0677">Repeat</keyword>
<dbReference type="Pfam" id="PF00191">
    <property type="entry name" value="Annexin"/>
    <property type="match status" value="1"/>
</dbReference>
<dbReference type="Gramene" id="TraesCAD_scaffold_055148_01G000600.1">
    <property type="protein sequence ID" value="TraesCAD_scaffold_055148_01G000600.1"/>
    <property type="gene ID" value="TraesCAD_scaffold_055148_01G000600"/>
</dbReference>
<dbReference type="InterPro" id="IPR009118">
    <property type="entry name" value="AnnexinD_plant"/>
</dbReference>
<dbReference type="GO" id="GO:0001786">
    <property type="term" value="F:phosphatidylserine binding"/>
    <property type="evidence" value="ECO:0000318"/>
    <property type="project" value="GO_Central"/>
</dbReference>
<evidence type="ECO:0000256" key="5">
    <source>
        <dbReference type="ARBA" id="ARBA00023302"/>
    </source>
</evidence>
<protein>
    <recommendedName>
        <fullName evidence="9">Annexin</fullName>
    </recommendedName>
</protein>